<evidence type="ECO:0000259" key="18">
    <source>
        <dbReference type="PROSITE" id="PS50157"/>
    </source>
</evidence>
<evidence type="ECO:0000256" key="8">
    <source>
        <dbReference type="ARBA" id="ARBA00022853"/>
    </source>
</evidence>
<dbReference type="CDD" id="cd20453">
    <property type="entry name" value="Tudor_PHF20"/>
    <property type="match status" value="1"/>
</dbReference>
<evidence type="ECO:0000256" key="14">
    <source>
        <dbReference type="ARBA" id="ARBA00023242"/>
    </source>
</evidence>
<keyword evidence="2" id="KW-0597">Phosphoprotein</keyword>
<dbReference type="PANTHER" id="PTHR15856">
    <property type="entry name" value="PHD FINGER PROTEIN 20-RELATED"/>
    <property type="match status" value="1"/>
</dbReference>
<feature type="compositionally biased region" description="Basic and acidic residues" evidence="17">
    <location>
        <begin position="517"/>
        <end position="533"/>
    </location>
</feature>
<dbReference type="CDD" id="cd20104">
    <property type="entry name" value="MBT_PHF20L1-like"/>
    <property type="match status" value="1"/>
</dbReference>
<accession>A0A7L2AJT0</accession>
<evidence type="ECO:0000256" key="2">
    <source>
        <dbReference type="ARBA" id="ARBA00022553"/>
    </source>
</evidence>
<dbReference type="InterPro" id="IPR041297">
    <property type="entry name" value="Crb2_Tudor"/>
</dbReference>
<keyword evidence="9" id="KW-0007">Acetylation</keyword>
<keyword evidence="11" id="KW-0238">DNA-binding</keyword>
<feature type="compositionally biased region" description="Basic and acidic residues" evidence="17">
    <location>
        <begin position="295"/>
        <end position="323"/>
    </location>
</feature>
<feature type="compositionally biased region" description="Polar residues" evidence="17">
    <location>
        <begin position="573"/>
        <end position="583"/>
    </location>
</feature>
<organism evidence="19 20">
    <name type="scientific">Heliornis fulica</name>
    <name type="common">sungrebe</name>
    <dbReference type="NCBI Taxonomy" id="54369"/>
    <lineage>
        <taxon>Eukaryota</taxon>
        <taxon>Metazoa</taxon>
        <taxon>Chordata</taxon>
        <taxon>Craniata</taxon>
        <taxon>Vertebrata</taxon>
        <taxon>Euteleostomi</taxon>
        <taxon>Archelosauria</taxon>
        <taxon>Archosauria</taxon>
        <taxon>Dinosauria</taxon>
        <taxon>Saurischia</taxon>
        <taxon>Theropoda</taxon>
        <taxon>Coelurosauria</taxon>
        <taxon>Aves</taxon>
        <taxon>Neognathae</taxon>
        <taxon>Neoaves</taxon>
        <taxon>Gruiformes</taxon>
        <taxon>Heliornithidae</taxon>
        <taxon>Heliornis</taxon>
    </lineage>
</organism>
<feature type="compositionally biased region" description="Basic and acidic residues" evidence="17">
    <location>
        <begin position="232"/>
        <end position="245"/>
    </location>
</feature>
<name>A0A7L2AJT0_9GRUI</name>
<evidence type="ECO:0000256" key="13">
    <source>
        <dbReference type="ARBA" id="ARBA00023163"/>
    </source>
</evidence>
<dbReference type="PROSITE" id="PS50157">
    <property type="entry name" value="ZINC_FINGER_C2H2_2"/>
    <property type="match status" value="1"/>
</dbReference>
<dbReference type="SMART" id="SM00333">
    <property type="entry name" value="TUDOR"/>
    <property type="match status" value="2"/>
</dbReference>
<dbReference type="InterPro" id="IPR013087">
    <property type="entry name" value="Znf_C2H2_type"/>
</dbReference>
<dbReference type="SUPFAM" id="SSF57903">
    <property type="entry name" value="FYVE/PHD zinc finger"/>
    <property type="match status" value="1"/>
</dbReference>
<dbReference type="AlphaFoldDB" id="A0A7L2AJT0"/>
<evidence type="ECO:0000256" key="11">
    <source>
        <dbReference type="ARBA" id="ARBA00023125"/>
    </source>
</evidence>
<feature type="compositionally biased region" description="Basic residues" evidence="17">
    <location>
        <begin position="534"/>
        <end position="546"/>
    </location>
</feature>
<evidence type="ECO:0000256" key="16">
    <source>
        <dbReference type="PROSITE-ProRule" id="PRU00042"/>
    </source>
</evidence>
<dbReference type="Pfam" id="PF12618">
    <property type="entry name" value="PHF20_AT-hook"/>
    <property type="match status" value="1"/>
</dbReference>
<evidence type="ECO:0000256" key="4">
    <source>
        <dbReference type="ARBA" id="ARBA00022737"/>
    </source>
</evidence>
<keyword evidence="8" id="KW-0156">Chromatin regulator</keyword>
<keyword evidence="7" id="KW-0832">Ubl conjugation</keyword>
<dbReference type="Gene3D" id="2.30.30.140">
    <property type="match status" value="2"/>
</dbReference>
<dbReference type="GO" id="GO:0006325">
    <property type="term" value="P:chromatin organization"/>
    <property type="evidence" value="ECO:0007669"/>
    <property type="project" value="UniProtKB-KW"/>
</dbReference>
<dbReference type="SUPFAM" id="SSF63748">
    <property type="entry name" value="Tudor/PWWP/MBT"/>
    <property type="match status" value="2"/>
</dbReference>
<dbReference type="GO" id="GO:0044545">
    <property type="term" value="C:NSL complex"/>
    <property type="evidence" value="ECO:0007669"/>
    <property type="project" value="TreeGrafter"/>
</dbReference>
<evidence type="ECO:0000256" key="3">
    <source>
        <dbReference type="ARBA" id="ARBA00022723"/>
    </source>
</evidence>
<dbReference type="InterPro" id="IPR019786">
    <property type="entry name" value="Zinc_finger_PHD-type_CS"/>
</dbReference>
<keyword evidence="10" id="KW-0805">Transcription regulation</keyword>
<dbReference type="OrthoDB" id="161570at2759"/>
<dbReference type="GO" id="GO:0008270">
    <property type="term" value="F:zinc ion binding"/>
    <property type="evidence" value="ECO:0007669"/>
    <property type="project" value="UniProtKB-KW"/>
</dbReference>
<dbReference type="GO" id="GO:0003677">
    <property type="term" value="F:DNA binding"/>
    <property type="evidence" value="ECO:0007669"/>
    <property type="project" value="UniProtKB-KW"/>
</dbReference>
<evidence type="ECO:0000256" key="6">
    <source>
        <dbReference type="ARBA" id="ARBA00022833"/>
    </source>
</evidence>
<dbReference type="FunFam" id="2.30.30.140:FF:000043">
    <property type="entry name" value="PHD finger protein 20 (Predicted)"/>
    <property type="match status" value="1"/>
</dbReference>
<dbReference type="GO" id="GO:0071339">
    <property type="term" value="C:MLL1 complex"/>
    <property type="evidence" value="ECO:0007669"/>
    <property type="project" value="TreeGrafter"/>
</dbReference>
<dbReference type="InterPro" id="IPR011011">
    <property type="entry name" value="Znf_FYVE_PHD"/>
</dbReference>
<comment type="caution">
    <text evidence="19">The sequence shown here is derived from an EMBL/GenBank/DDBJ whole genome shotgun (WGS) entry which is preliminary data.</text>
</comment>
<keyword evidence="12" id="KW-1015">Disulfide bond</keyword>
<feature type="compositionally biased region" description="Polar residues" evidence="17">
    <location>
        <begin position="549"/>
        <end position="563"/>
    </location>
</feature>
<evidence type="ECO:0000256" key="10">
    <source>
        <dbReference type="ARBA" id="ARBA00023015"/>
    </source>
</evidence>
<evidence type="ECO:0000256" key="5">
    <source>
        <dbReference type="ARBA" id="ARBA00022771"/>
    </source>
</evidence>
<keyword evidence="5 16" id="KW-0863">Zinc-finger</keyword>
<keyword evidence="3" id="KW-0479">Metal-binding</keyword>
<dbReference type="EMBL" id="VXBZ01003153">
    <property type="protein sequence ID" value="NXP46432.1"/>
    <property type="molecule type" value="Genomic_DNA"/>
</dbReference>
<evidence type="ECO:0000256" key="9">
    <source>
        <dbReference type="ARBA" id="ARBA00022990"/>
    </source>
</evidence>
<keyword evidence="14" id="KW-0539">Nucleus</keyword>
<dbReference type="Pfam" id="PF20826">
    <property type="entry name" value="PHD_5"/>
    <property type="match status" value="1"/>
</dbReference>
<feature type="region of interest" description="Disordered" evidence="17">
    <location>
        <begin position="494"/>
        <end position="610"/>
    </location>
</feature>
<keyword evidence="6" id="KW-0862">Zinc</keyword>
<dbReference type="FunFam" id="2.30.30.140:FF:000049">
    <property type="entry name" value="PHD finger protein 20 (Predicted)"/>
    <property type="match status" value="1"/>
</dbReference>
<feature type="compositionally biased region" description="Polar residues" evidence="17">
    <location>
        <begin position="341"/>
        <end position="350"/>
    </location>
</feature>
<dbReference type="PROSITE" id="PS01359">
    <property type="entry name" value="ZF_PHD_1"/>
    <property type="match status" value="1"/>
</dbReference>
<dbReference type="Proteomes" id="UP000590868">
    <property type="component" value="Unassembled WGS sequence"/>
</dbReference>
<dbReference type="Gene3D" id="3.30.40.10">
    <property type="entry name" value="Zinc/RING finger domain, C3HC4 (zinc finger)"/>
    <property type="match status" value="1"/>
</dbReference>
<evidence type="ECO:0000313" key="20">
    <source>
        <dbReference type="Proteomes" id="UP000590868"/>
    </source>
</evidence>
<dbReference type="PANTHER" id="PTHR15856:SF27">
    <property type="entry name" value="PHD FINGER PROTEIN 20"/>
    <property type="match status" value="1"/>
</dbReference>
<proteinExistence type="predicted"/>
<evidence type="ECO:0000256" key="1">
    <source>
        <dbReference type="ARBA" id="ARBA00004123"/>
    </source>
</evidence>
<evidence type="ECO:0000256" key="7">
    <source>
        <dbReference type="ARBA" id="ARBA00022843"/>
    </source>
</evidence>
<feature type="non-terminal residue" evidence="19">
    <location>
        <position position="1"/>
    </location>
</feature>
<dbReference type="InterPro" id="IPR043449">
    <property type="entry name" value="PHF20-like"/>
</dbReference>
<dbReference type="Pfam" id="PF18115">
    <property type="entry name" value="Tudor_3"/>
    <property type="match status" value="1"/>
</dbReference>
<keyword evidence="4" id="KW-0677">Repeat</keyword>
<evidence type="ECO:0000256" key="12">
    <source>
        <dbReference type="ARBA" id="ARBA00023157"/>
    </source>
</evidence>
<feature type="compositionally biased region" description="Basic and acidic residues" evidence="17">
    <location>
        <begin position="147"/>
        <end position="224"/>
    </location>
</feature>
<dbReference type="GO" id="GO:0006357">
    <property type="term" value="P:regulation of transcription by RNA polymerase II"/>
    <property type="evidence" value="ECO:0007669"/>
    <property type="project" value="TreeGrafter"/>
</dbReference>
<feature type="non-terminal residue" evidence="19">
    <location>
        <position position="999"/>
    </location>
</feature>
<comment type="subcellular location">
    <subcellularLocation>
        <location evidence="1">Nucleus</location>
    </subcellularLocation>
</comment>
<dbReference type="FunFam" id="3.30.40.10:FF:000196">
    <property type="entry name" value="PHD finger protein 20 (Predicted)"/>
    <property type="match status" value="1"/>
</dbReference>
<evidence type="ECO:0000256" key="17">
    <source>
        <dbReference type="SAM" id="MobiDB-lite"/>
    </source>
</evidence>
<evidence type="ECO:0000313" key="19">
    <source>
        <dbReference type="EMBL" id="NXP46432.1"/>
    </source>
</evidence>
<reference evidence="19 20" key="1">
    <citation type="submission" date="2019-09" db="EMBL/GenBank/DDBJ databases">
        <title>Bird 10,000 Genomes (B10K) Project - Family phase.</title>
        <authorList>
            <person name="Zhang G."/>
        </authorList>
    </citation>
    <scope>NUCLEOTIDE SEQUENCE [LARGE SCALE GENOMIC DNA]</scope>
    <source>
        <strain evidence="19">B10K-DU-001-55</strain>
        <tissue evidence="19">Muscle</tissue>
    </source>
</reference>
<dbReference type="PROSITE" id="PS00028">
    <property type="entry name" value="ZINC_FINGER_C2H2_1"/>
    <property type="match status" value="1"/>
</dbReference>
<feature type="compositionally biased region" description="Polar residues" evidence="17">
    <location>
        <begin position="373"/>
        <end position="392"/>
    </location>
</feature>
<dbReference type="InterPro" id="IPR002999">
    <property type="entry name" value="Tudor"/>
</dbReference>
<keyword evidence="20" id="KW-1185">Reference proteome</keyword>
<protein>
    <recommendedName>
        <fullName evidence="15">PHD finger protein 20</fullName>
    </recommendedName>
</protein>
<gene>
    <name evidence="19" type="primary">Phf20</name>
    <name evidence="19" type="ORF">HELFUL_R01002</name>
</gene>
<feature type="region of interest" description="Disordered" evidence="17">
    <location>
        <begin position="142"/>
        <end position="429"/>
    </location>
</feature>
<keyword evidence="13" id="KW-0804">Transcription</keyword>
<sequence length="999" mass="114752">MTKHPPNRRGINFEVGAQLEARDRLKNWYPAHIEEIDYEEGKVLIHFKRWNHRYDEWFCWDSPYLRPLEKIQLRKEGLHEEEDCAGFHINDQVLACWSDCRFYPAKVTSVNKDGTYTVKFYDGVVQTVKNIHVKAFSSDRNIVGNAKPKERGNEIPSSPEKREKFKEQRKAAGNAKKDKDEKTLKTEKRVKQPDKEGKLIVISEKGKVSEKNISKNGKEDKENISENDMEYSVDKQIEKKAENDSVKSSQENAKETKRKRGRPPITPPTEPSSQTLQPITLELRHRKIPKGGEAPAKRPRIEKNLSQEKLKNSSDNPERDQIRRRSSRLSSSISHEILNTDHLTTSTESQPLKDALSIQKESEKVQLEFPAESDQSCSEEGSPENTLRSTALGTDASLQEEKAEDTESSSVAVRSQEPPAATVTKPCRRTNFLASKKAATVDQDPKFRCKFLDCSKSFRKAKLLHYHMKYFHGVEKAAESQRNPVKRNIQTRAALASEKANQERSKRGRTTAGSFSVKEHEKNKERKSKDYGRSKSKKKKKKKKRTKSEYSGSEENTDISQELSPEKTVVTKCISSNKSSAHPSTLLHCSDSGQHRGKSKANEDDTLSESSMDSLLWSDDDCSQDVDVTMNPDEEVEESDFEIVRCVCEVKEENDFMIQCEECLCWQHGVCMGLLEDNVPEKYTCYICQDPPGQRSSLKYWYEKEWLSNGHMHGLAFLEENYSHQNAKKIVATHQLLGDVQRVIEVLHGLQLKMSILQNKEHPDLKLWCHPWKHITVDEKIHTKHIIHIEENCCKEETASYRTWNGTVEKPPTIPSVEESYITSEHCYQKPRAYYPAIEQRLVVETRGSAMDEGVNRIRENGDDALSERFGWNLDREICKMENESKHNYSKVRESVSKKVSPEEGIEMKLLEKDKEGAVNSQLQWQLNLLAHVESLQDEVIHRMDFIEKELDVLESWLDYTGELEPPEPLARLPQLKHCIKQLITDLGKVQQIALCCST</sequence>
<dbReference type="InterPro" id="IPR022255">
    <property type="entry name" value="PHF20_AT-hook"/>
</dbReference>
<dbReference type="InterPro" id="IPR013083">
    <property type="entry name" value="Znf_RING/FYVE/PHD"/>
</dbReference>
<evidence type="ECO:0000256" key="15">
    <source>
        <dbReference type="ARBA" id="ARBA00068742"/>
    </source>
</evidence>
<feature type="domain" description="C2H2-type" evidence="18">
    <location>
        <begin position="447"/>
        <end position="477"/>
    </location>
</feature>